<feature type="compositionally biased region" description="Polar residues" evidence="1">
    <location>
        <begin position="1"/>
        <end position="25"/>
    </location>
</feature>
<dbReference type="HOGENOM" id="CLU_3019863_0_0_1"/>
<feature type="region of interest" description="Disordered" evidence="1">
    <location>
        <begin position="1"/>
        <end position="43"/>
    </location>
</feature>
<feature type="compositionally biased region" description="Basic and acidic residues" evidence="1">
    <location>
        <begin position="28"/>
        <end position="40"/>
    </location>
</feature>
<sequence>VFESLVQPSSLTPKGLNHNRNQSTFVPEVKKTRPDRKKTADCGFNRSLDWSRSAPV</sequence>
<evidence type="ECO:0000256" key="1">
    <source>
        <dbReference type="SAM" id="MobiDB-lite"/>
    </source>
</evidence>
<feature type="non-terminal residue" evidence="2">
    <location>
        <position position="56"/>
    </location>
</feature>
<accession>A0A0C3C3V9</accession>
<evidence type="ECO:0000313" key="3">
    <source>
        <dbReference type="Proteomes" id="UP000053424"/>
    </source>
</evidence>
<name>A0A0C3C3V9_HEBCY</name>
<proteinExistence type="predicted"/>
<reference evidence="3" key="2">
    <citation type="submission" date="2015-01" db="EMBL/GenBank/DDBJ databases">
        <title>Evolutionary Origins and Diversification of the Mycorrhizal Mutualists.</title>
        <authorList>
            <consortium name="DOE Joint Genome Institute"/>
            <consortium name="Mycorrhizal Genomics Consortium"/>
            <person name="Kohler A."/>
            <person name="Kuo A."/>
            <person name="Nagy L.G."/>
            <person name="Floudas D."/>
            <person name="Copeland A."/>
            <person name="Barry K.W."/>
            <person name="Cichocki N."/>
            <person name="Veneault-Fourrey C."/>
            <person name="LaButti K."/>
            <person name="Lindquist E.A."/>
            <person name="Lipzen A."/>
            <person name="Lundell T."/>
            <person name="Morin E."/>
            <person name="Murat C."/>
            <person name="Riley R."/>
            <person name="Ohm R."/>
            <person name="Sun H."/>
            <person name="Tunlid A."/>
            <person name="Henrissat B."/>
            <person name="Grigoriev I.V."/>
            <person name="Hibbett D.S."/>
            <person name="Martin F."/>
        </authorList>
    </citation>
    <scope>NUCLEOTIDE SEQUENCE [LARGE SCALE GENOMIC DNA]</scope>
    <source>
        <strain evidence="3">h7</strain>
    </source>
</reference>
<gene>
    <name evidence="2" type="ORF">M413DRAFT_58577</name>
</gene>
<dbReference type="Proteomes" id="UP000053424">
    <property type="component" value="Unassembled WGS sequence"/>
</dbReference>
<organism evidence="2 3">
    <name type="scientific">Hebeloma cylindrosporum</name>
    <dbReference type="NCBI Taxonomy" id="76867"/>
    <lineage>
        <taxon>Eukaryota</taxon>
        <taxon>Fungi</taxon>
        <taxon>Dikarya</taxon>
        <taxon>Basidiomycota</taxon>
        <taxon>Agaricomycotina</taxon>
        <taxon>Agaricomycetes</taxon>
        <taxon>Agaricomycetidae</taxon>
        <taxon>Agaricales</taxon>
        <taxon>Agaricineae</taxon>
        <taxon>Hymenogastraceae</taxon>
        <taxon>Hebeloma</taxon>
    </lineage>
</organism>
<evidence type="ECO:0000313" key="2">
    <source>
        <dbReference type="EMBL" id="KIM38959.1"/>
    </source>
</evidence>
<reference evidence="2 3" key="1">
    <citation type="submission" date="2014-04" db="EMBL/GenBank/DDBJ databases">
        <authorList>
            <consortium name="DOE Joint Genome Institute"/>
            <person name="Kuo A."/>
            <person name="Gay G."/>
            <person name="Dore J."/>
            <person name="Kohler A."/>
            <person name="Nagy L.G."/>
            <person name="Floudas D."/>
            <person name="Copeland A."/>
            <person name="Barry K.W."/>
            <person name="Cichocki N."/>
            <person name="Veneault-Fourrey C."/>
            <person name="LaButti K."/>
            <person name="Lindquist E.A."/>
            <person name="Lipzen A."/>
            <person name="Lundell T."/>
            <person name="Morin E."/>
            <person name="Murat C."/>
            <person name="Sun H."/>
            <person name="Tunlid A."/>
            <person name="Henrissat B."/>
            <person name="Grigoriev I.V."/>
            <person name="Hibbett D.S."/>
            <person name="Martin F."/>
            <person name="Nordberg H.P."/>
            <person name="Cantor M.N."/>
            <person name="Hua S.X."/>
        </authorList>
    </citation>
    <scope>NUCLEOTIDE SEQUENCE [LARGE SCALE GENOMIC DNA]</scope>
    <source>
        <strain evidence="3">h7</strain>
    </source>
</reference>
<protein>
    <submittedName>
        <fullName evidence="2">Uncharacterized protein</fullName>
    </submittedName>
</protein>
<keyword evidence="3" id="KW-1185">Reference proteome</keyword>
<feature type="non-terminal residue" evidence="2">
    <location>
        <position position="1"/>
    </location>
</feature>
<dbReference type="AlphaFoldDB" id="A0A0C3C3V9"/>
<dbReference type="EMBL" id="KN831788">
    <property type="protein sequence ID" value="KIM38959.1"/>
    <property type="molecule type" value="Genomic_DNA"/>
</dbReference>
<dbReference type="OrthoDB" id="3093955at2759"/>